<dbReference type="EnsemblMetazoa" id="PPA43056.1">
    <property type="protein sequence ID" value="PPA43056.1"/>
    <property type="gene ID" value="WBGene00281425"/>
</dbReference>
<keyword evidence="3" id="KW-1185">Reference proteome</keyword>
<reference evidence="3" key="1">
    <citation type="journal article" date="2008" name="Nat. Genet.">
        <title>The Pristionchus pacificus genome provides a unique perspective on nematode lifestyle and parasitism.</title>
        <authorList>
            <person name="Dieterich C."/>
            <person name="Clifton S.W."/>
            <person name="Schuster L.N."/>
            <person name="Chinwalla A."/>
            <person name="Delehaunty K."/>
            <person name="Dinkelacker I."/>
            <person name="Fulton L."/>
            <person name="Fulton R."/>
            <person name="Godfrey J."/>
            <person name="Minx P."/>
            <person name="Mitreva M."/>
            <person name="Roeseler W."/>
            <person name="Tian H."/>
            <person name="Witte H."/>
            <person name="Yang S.P."/>
            <person name="Wilson R.K."/>
            <person name="Sommer R.J."/>
        </authorList>
    </citation>
    <scope>NUCLEOTIDE SEQUENCE [LARGE SCALE GENOMIC DNA]</scope>
    <source>
        <strain evidence="3">PS312</strain>
    </source>
</reference>
<accession>A0A2A6B311</accession>
<sequence length="237" mass="27863">MPRERDRTEEKWRREGRDERKRDSRRHSNKSPERREKRRGRDSRSRSPVHIKEEIHDIGNGYGGFHPRFDWRNEERGYDSSPRERAHYGLRTSGYGSRPTQSYLDEHILPSRPSSYHQPGRTFPKKKTITRGPVSFHHDDDDEVDTKPFPAPTNWLRRTPERDTRPEPMTRVSFLSAPLPLFGSSPLTLEDGSPLPKNSGAPGHLLTAMERAEMEKERQRKKEQGFKKDGLSRRERM</sequence>
<evidence type="ECO:0000313" key="2">
    <source>
        <dbReference type="EnsemblMetazoa" id="PPA43056.1"/>
    </source>
</evidence>
<feature type="compositionally biased region" description="Basic and acidic residues" evidence="1">
    <location>
        <begin position="1"/>
        <end position="22"/>
    </location>
</feature>
<feature type="compositionally biased region" description="Basic and acidic residues" evidence="1">
    <location>
        <begin position="210"/>
        <end position="237"/>
    </location>
</feature>
<dbReference type="Proteomes" id="UP000005239">
    <property type="component" value="Unassembled WGS sequence"/>
</dbReference>
<name>A0A2A6B311_PRIPA</name>
<feature type="region of interest" description="Disordered" evidence="1">
    <location>
        <begin position="1"/>
        <end position="237"/>
    </location>
</feature>
<gene>
    <name evidence="2" type="primary">WBGene00281425</name>
</gene>
<feature type="compositionally biased region" description="Basic and acidic residues" evidence="1">
    <location>
        <begin position="158"/>
        <end position="168"/>
    </location>
</feature>
<evidence type="ECO:0000313" key="3">
    <source>
        <dbReference type="Proteomes" id="UP000005239"/>
    </source>
</evidence>
<protein>
    <submittedName>
        <fullName evidence="2">Uncharacterized protein</fullName>
    </submittedName>
</protein>
<evidence type="ECO:0000256" key="1">
    <source>
        <dbReference type="SAM" id="MobiDB-lite"/>
    </source>
</evidence>
<feature type="compositionally biased region" description="Polar residues" evidence="1">
    <location>
        <begin position="94"/>
        <end position="103"/>
    </location>
</feature>
<organism evidence="2 3">
    <name type="scientific">Pristionchus pacificus</name>
    <name type="common">Parasitic nematode worm</name>
    <dbReference type="NCBI Taxonomy" id="54126"/>
    <lineage>
        <taxon>Eukaryota</taxon>
        <taxon>Metazoa</taxon>
        <taxon>Ecdysozoa</taxon>
        <taxon>Nematoda</taxon>
        <taxon>Chromadorea</taxon>
        <taxon>Rhabditida</taxon>
        <taxon>Rhabditina</taxon>
        <taxon>Diplogasteromorpha</taxon>
        <taxon>Diplogasteroidea</taxon>
        <taxon>Neodiplogasteridae</taxon>
        <taxon>Pristionchus</taxon>
    </lineage>
</organism>
<feature type="compositionally biased region" description="Basic and acidic residues" evidence="1">
    <location>
        <begin position="67"/>
        <end position="87"/>
    </location>
</feature>
<accession>A0A8R1UXX3</accession>
<proteinExistence type="predicted"/>
<dbReference type="AlphaFoldDB" id="A0A2A6B311"/>
<reference evidence="2" key="2">
    <citation type="submission" date="2022-06" db="UniProtKB">
        <authorList>
            <consortium name="EnsemblMetazoa"/>
        </authorList>
    </citation>
    <scope>IDENTIFICATION</scope>
    <source>
        <strain evidence="2">PS312</strain>
    </source>
</reference>
<feature type="compositionally biased region" description="Basic and acidic residues" evidence="1">
    <location>
        <begin position="42"/>
        <end position="57"/>
    </location>
</feature>